<evidence type="ECO:0000256" key="1">
    <source>
        <dbReference type="SAM" id="Phobius"/>
    </source>
</evidence>
<organism evidence="2 3">
    <name type="scientific">Phytohabitans aurantiacus</name>
    <dbReference type="NCBI Taxonomy" id="3016789"/>
    <lineage>
        <taxon>Bacteria</taxon>
        <taxon>Bacillati</taxon>
        <taxon>Actinomycetota</taxon>
        <taxon>Actinomycetes</taxon>
        <taxon>Micromonosporales</taxon>
        <taxon>Micromonosporaceae</taxon>
    </lineage>
</organism>
<feature type="transmembrane region" description="Helical" evidence="1">
    <location>
        <begin position="6"/>
        <end position="29"/>
    </location>
</feature>
<gene>
    <name evidence="2" type="ORF">Pa4123_01940</name>
</gene>
<evidence type="ECO:0000313" key="2">
    <source>
        <dbReference type="EMBL" id="GLH94922.1"/>
    </source>
</evidence>
<dbReference type="RefSeq" id="WP_281891768.1">
    <property type="nucleotide sequence ID" value="NZ_BSDI01000001.1"/>
</dbReference>
<keyword evidence="1" id="KW-1133">Transmembrane helix</keyword>
<comment type="caution">
    <text evidence="2">The sequence shown here is derived from an EMBL/GenBank/DDBJ whole genome shotgun (WGS) entry which is preliminary data.</text>
</comment>
<protein>
    <submittedName>
        <fullName evidence="2">Uncharacterized protein</fullName>
    </submittedName>
</protein>
<reference evidence="2" key="1">
    <citation type="submission" date="2022-12" db="EMBL/GenBank/DDBJ databases">
        <title>New Phytohabitans aurantiacus sp. RD004123 nov., an actinomycete isolated from soil.</title>
        <authorList>
            <person name="Triningsih D.W."/>
            <person name="Harunari E."/>
            <person name="Igarashi Y."/>
        </authorList>
    </citation>
    <scope>NUCLEOTIDE SEQUENCE</scope>
    <source>
        <strain evidence="2">RD004123</strain>
    </source>
</reference>
<dbReference type="EMBL" id="BSDI01000001">
    <property type="protein sequence ID" value="GLH94922.1"/>
    <property type="molecule type" value="Genomic_DNA"/>
</dbReference>
<keyword evidence="1" id="KW-0812">Transmembrane</keyword>
<keyword evidence="1" id="KW-0472">Membrane</keyword>
<dbReference type="Proteomes" id="UP001144280">
    <property type="component" value="Unassembled WGS sequence"/>
</dbReference>
<proteinExistence type="predicted"/>
<keyword evidence="3" id="KW-1185">Reference proteome</keyword>
<name>A0ABQ5QL75_9ACTN</name>
<evidence type="ECO:0000313" key="3">
    <source>
        <dbReference type="Proteomes" id="UP001144280"/>
    </source>
</evidence>
<sequence>MVDVQTLLAVPAAALIGANVTGWAVLVVVRRRRRAQLVDVGGYAGRHRPPGAAADDAFRLAELARPAAHSQRATPVHRYAWPATGRG</sequence>
<accession>A0ABQ5QL75</accession>